<dbReference type="RefSeq" id="WP_046228863.1">
    <property type="nucleotide sequence ID" value="NZ_FONN01000008.1"/>
</dbReference>
<evidence type="ECO:0000259" key="1">
    <source>
        <dbReference type="Pfam" id="PF01370"/>
    </source>
</evidence>
<dbReference type="Gene3D" id="3.40.50.720">
    <property type="entry name" value="NAD(P)-binding Rossmann-like Domain"/>
    <property type="match status" value="1"/>
</dbReference>
<gene>
    <name evidence="2" type="ORF">SAMN04487969_10888</name>
</gene>
<sequence>MKKVAILGSTGHIAKNIIYGLSTKNYQLFLFARNTEAVKSFMTTEISSSENSSIHSFSEFSDHKYDVVINCVGIGDPGKLRRAGGSIFKLTEEFDNLILDYLELNKETLYINLSSGVAYGSNFNTPADQNKNALININNISSTDYYTISKINTETKHRAFSQFNIIDLRVFGFFSRFIDLKTPYFLSDIVNCVKSGSAFITGNSDMVRDYIDPKDFLNIIEKCIQAKDINDVFDVYSLEPISKFEMISFFEKHYNLKVSIEDNKVLTSVTGIKSNYYSLNKRAEILGYKPEFRSIDSINNELKEILKN</sequence>
<reference evidence="3" key="1">
    <citation type="submission" date="2016-10" db="EMBL/GenBank/DDBJ databases">
        <authorList>
            <person name="Varghese N."/>
            <person name="Submissions S."/>
        </authorList>
    </citation>
    <scope>NUCLEOTIDE SEQUENCE [LARGE SCALE GENOMIC DNA]</scope>
    <source>
        <strain evidence="3">CGMCC 1.10223</strain>
    </source>
</reference>
<dbReference type="EMBL" id="FONN01000008">
    <property type="protein sequence ID" value="SFE86047.1"/>
    <property type="molecule type" value="Genomic_DNA"/>
</dbReference>
<evidence type="ECO:0000313" key="2">
    <source>
        <dbReference type="EMBL" id="SFE86047.1"/>
    </source>
</evidence>
<name>A0A1I2E044_9BACL</name>
<dbReference type="OrthoDB" id="2565354at2"/>
<proteinExistence type="predicted"/>
<dbReference type="Proteomes" id="UP000183410">
    <property type="component" value="Unassembled WGS sequence"/>
</dbReference>
<accession>A0A1I2E044</accession>
<dbReference type="Pfam" id="PF01370">
    <property type="entry name" value="Epimerase"/>
    <property type="match status" value="1"/>
</dbReference>
<dbReference type="InterPro" id="IPR001509">
    <property type="entry name" value="Epimerase_deHydtase"/>
</dbReference>
<dbReference type="InterPro" id="IPR036291">
    <property type="entry name" value="NAD(P)-bd_dom_sf"/>
</dbReference>
<dbReference type="SUPFAM" id="SSF51735">
    <property type="entry name" value="NAD(P)-binding Rossmann-fold domains"/>
    <property type="match status" value="1"/>
</dbReference>
<organism evidence="2 3">
    <name type="scientific">Paenibacillus algorifonticola</name>
    <dbReference type="NCBI Taxonomy" id="684063"/>
    <lineage>
        <taxon>Bacteria</taxon>
        <taxon>Bacillati</taxon>
        <taxon>Bacillota</taxon>
        <taxon>Bacilli</taxon>
        <taxon>Bacillales</taxon>
        <taxon>Paenibacillaceae</taxon>
        <taxon>Paenibacillus</taxon>
    </lineage>
</organism>
<keyword evidence="3" id="KW-1185">Reference proteome</keyword>
<dbReference type="AlphaFoldDB" id="A0A1I2E044"/>
<feature type="domain" description="NAD-dependent epimerase/dehydratase" evidence="1">
    <location>
        <begin position="5"/>
        <end position="231"/>
    </location>
</feature>
<protein>
    <submittedName>
        <fullName evidence="2">Nucleoside-diphosphate-sugar epimerase</fullName>
    </submittedName>
</protein>
<evidence type="ECO:0000313" key="3">
    <source>
        <dbReference type="Proteomes" id="UP000183410"/>
    </source>
</evidence>